<dbReference type="PROSITE" id="PS51257">
    <property type="entry name" value="PROKAR_LIPOPROTEIN"/>
    <property type="match status" value="1"/>
</dbReference>
<evidence type="ECO:0000313" key="2">
    <source>
        <dbReference type="EMBL" id="GLJ59180.1"/>
    </source>
</evidence>
<reference evidence="2" key="1">
    <citation type="submission" date="2022-12" db="EMBL/GenBank/DDBJ databases">
        <title>Chromosome-Level Genome Assembly of Japanese Cedar (Cryptomeriajaponica D. Don).</title>
        <authorList>
            <person name="Fujino T."/>
            <person name="Yamaguchi K."/>
            <person name="Yokoyama T."/>
            <person name="Hamanaka T."/>
            <person name="Harazono Y."/>
            <person name="Kamada H."/>
            <person name="Kobayashi W."/>
            <person name="Ujino-Ihara T."/>
            <person name="Uchiyama K."/>
            <person name="Matsumoto A."/>
            <person name="Izuno A."/>
            <person name="Tsumura Y."/>
            <person name="Toyoda A."/>
            <person name="Shigenobu S."/>
            <person name="Moriguchi Y."/>
            <person name="Ueno S."/>
            <person name="Kasahara M."/>
        </authorList>
    </citation>
    <scope>NUCLEOTIDE SEQUENCE</scope>
</reference>
<feature type="chain" id="PRO_5042221352" evidence="1">
    <location>
        <begin position="24"/>
        <end position="85"/>
    </location>
</feature>
<comment type="caution">
    <text evidence="2">The sequence shown here is derived from an EMBL/GenBank/DDBJ whole genome shotgun (WGS) entry which is preliminary data.</text>
</comment>
<feature type="signal peptide" evidence="1">
    <location>
        <begin position="1"/>
        <end position="23"/>
    </location>
</feature>
<accession>A0AAD3NNT9</accession>
<keyword evidence="1" id="KW-0732">Signal</keyword>
<evidence type="ECO:0000313" key="3">
    <source>
        <dbReference type="Proteomes" id="UP001234787"/>
    </source>
</evidence>
<keyword evidence="3" id="KW-1185">Reference proteome</keyword>
<name>A0AAD3NNT9_CRYJA</name>
<dbReference type="AlphaFoldDB" id="A0AAD3NNT9"/>
<protein>
    <submittedName>
        <fullName evidence="2">Uncharacterized protein</fullName>
    </submittedName>
</protein>
<sequence>MIVKVVLIVMAVLVACLSQTCEAAPSALANAIAGPKRYGTRCDYSRSMCRKCCNNRNEDVNDFVEDYACSCTTSWGGVEEVMYNY</sequence>
<gene>
    <name evidence="2" type="ORF">SUGI_1496560</name>
</gene>
<dbReference type="EMBL" id="BSEH01000745">
    <property type="protein sequence ID" value="GLJ59180.1"/>
    <property type="molecule type" value="Genomic_DNA"/>
</dbReference>
<dbReference type="Proteomes" id="UP001234787">
    <property type="component" value="Unassembled WGS sequence"/>
</dbReference>
<organism evidence="2 3">
    <name type="scientific">Cryptomeria japonica</name>
    <name type="common">Japanese cedar</name>
    <name type="synonym">Cupressus japonica</name>
    <dbReference type="NCBI Taxonomy" id="3369"/>
    <lineage>
        <taxon>Eukaryota</taxon>
        <taxon>Viridiplantae</taxon>
        <taxon>Streptophyta</taxon>
        <taxon>Embryophyta</taxon>
        <taxon>Tracheophyta</taxon>
        <taxon>Spermatophyta</taxon>
        <taxon>Pinopsida</taxon>
        <taxon>Pinidae</taxon>
        <taxon>Conifers II</taxon>
        <taxon>Cupressales</taxon>
        <taxon>Cupressaceae</taxon>
        <taxon>Cryptomeria</taxon>
    </lineage>
</organism>
<proteinExistence type="predicted"/>
<evidence type="ECO:0000256" key="1">
    <source>
        <dbReference type="SAM" id="SignalP"/>
    </source>
</evidence>